<organism evidence="3 4">
    <name type="scientific">Azospirillum oleiclasticum</name>
    <dbReference type="NCBI Taxonomy" id="2735135"/>
    <lineage>
        <taxon>Bacteria</taxon>
        <taxon>Pseudomonadati</taxon>
        <taxon>Pseudomonadota</taxon>
        <taxon>Alphaproteobacteria</taxon>
        <taxon>Rhodospirillales</taxon>
        <taxon>Azospirillaceae</taxon>
        <taxon>Azospirillum</taxon>
    </lineage>
</organism>
<sequence>MIGARDDQLAARIERINATQGAYDRQEHSDAERLMLAALGKAGSASERQHLLNELADLYSYHLLDIERAVDTDTRIQAIGTLSDGDRPGFSAGSANNRILADTAYRDRYVNVTSSQIMALSQRRLERNRNLLMGTPPGSSQSYTRAKLEQFLADVGADLTRTHPGTPDRRQLISRLIRAEWELINLGTPPASLTGATLAKKEGMRPSDFFFQEIDFISLSRYYESLFDKTGTIEFAEMALAIVYIPYNNMTDYSSRWMYNRLVNRYIEKLIDACYRARRHQDMLYYISLNKSRMILEERARYRSLSPRLAGIGAGAVPLDPVTRLPDKQAFLARLRSTPAFLDYYIAGDYRSAPANSEIAIASRRDSASSLMELRAVAVAAPSAPSASTSATAAPARPAVANDVFVEESLYVTYLDGGAIQVQRLTGAPMRALRTAVADEIAGLEAEYGSWVTANRAVAVASGSSASPTPAPAATPAAAPAAAPRRPQTGAAARLLLPFTVKPGVVVSPDKWLSAYPFALALGPDSPRALNLMSFAPQSRLSNTRLAGLFNPTGDLPDSEQEIAHIARSFPDSTLLKRGEASKRAFAAVSGHSILHLSMHGLYDPGDPSSSKLLLAGSRMDESRDDSAALYAREMLDFAAAQGNELVFLAACETGLTAGDSRNRSELMGILRPLMVGGNRNIVLTLWKVDSLTAGKFVQYFYEALAQSNDVRVAFSRSQDRLRAEYPTTPYIWAPYYLIQ</sequence>
<reference evidence="3 4" key="1">
    <citation type="submission" date="2020-05" db="EMBL/GenBank/DDBJ databases">
        <title>Azospirillum oleiclasticum sp. nov, a nitrogen-fixing and heavy crude oil-emulsifying bacterium isolated from the crude oil of Yumen Oilfield.</title>
        <authorList>
            <person name="Wu D."/>
            <person name="Cai M."/>
            <person name="Zhang X."/>
        </authorList>
    </citation>
    <scope>NUCLEOTIDE SEQUENCE [LARGE SCALE GENOMIC DNA]</scope>
    <source>
        <strain evidence="3 4">ROY-1-1-2</strain>
    </source>
</reference>
<dbReference type="Proteomes" id="UP000584642">
    <property type="component" value="Unassembled WGS sequence"/>
</dbReference>
<evidence type="ECO:0000259" key="2">
    <source>
        <dbReference type="Pfam" id="PF12770"/>
    </source>
</evidence>
<gene>
    <name evidence="3" type="ORF">HND93_16610</name>
</gene>
<keyword evidence="4" id="KW-1185">Reference proteome</keyword>
<protein>
    <submittedName>
        <fullName evidence="3">CHAT domain-containing protein</fullName>
    </submittedName>
</protein>
<dbReference type="RefSeq" id="WP_180283104.1">
    <property type="nucleotide sequence ID" value="NZ_JABFDB010000011.1"/>
</dbReference>
<comment type="caution">
    <text evidence="3">The sequence shown here is derived from an EMBL/GenBank/DDBJ whole genome shotgun (WGS) entry which is preliminary data.</text>
</comment>
<accession>A0ABX2TAY3</accession>
<proteinExistence type="predicted"/>
<dbReference type="EMBL" id="JABFDB010000011">
    <property type="protein sequence ID" value="NYZ21339.1"/>
    <property type="molecule type" value="Genomic_DNA"/>
</dbReference>
<feature type="region of interest" description="Disordered" evidence="1">
    <location>
        <begin position="463"/>
        <end position="485"/>
    </location>
</feature>
<evidence type="ECO:0000313" key="4">
    <source>
        <dbReference type="Proteomes" id="UP000584642"/>
    </source>
</evidence>
<evidence type="ECO:0000313" key="3">
    <source>
        <dbReference type="EMBL" id="NYZ21339.1"/>
    </source>
</evidence>
<evidence type="ECO:0000256" key="1">
    <source>
        <dbReference type="SAM" id="MobiDB-lite"/>
    </source>
</evidence>
<dbReference type="Pfam" id="PF12770">
    <property type="entry name" value="CHAT"/>
    <property type="match status" value="1"/>
</dbReference>
<dbReference type="InterPro" id="IPR024983">
    <property type="entry name" value="CHAT_dom"/>
</dbReference>
<feature type="domain" description="CHAT" evidence="2">
    <location>
        <begin position="492"/>
        <end position="739"/>
    </location>
</feature>
<name>A0ABX2TAY3_9PROT</name>